<keyword evidence="3" id="KW-1185">Reference proteome</keyword>
<evidence type="ECO:0000313" key="2">
    <source>
        <dbReference type="EMBL" id="MFC3811134.1"/>
    </source>
</evidence>
<sequence>MNTNYLFPNRHKKLGWLLFIPGIIIGIAFLIYQSDINLFNIKAFALAEEALFSDNSFFSISGNNFLDDISSILIIIGALLIAFSKEKFEDEFISKIRLESLVWATYINYAILTLAIILVKDMTFFWVLVFNMFTLLVFFLVRFNWALYKTKNQIYDEE</sequence>
<evidence type="ECO:0000313" key="3">
    <source>
        <dbReference type="Proteomes" id="UP001595616"/>
    </source>
</evidence>
<feature type="transmembrane region" description="Helical" evidence="1">
    <location>
        <begin position="65"/>
        <end position="84"/>
    </location>
</feature>
<organism evidence="2 3">
    <name type="scientific">Lacihabitans lacunae</name>
    <dbReference type="NCBI Taxonomy" id="1028214"/>
    <lineage>
        <taxon>Bacteria</taxon>
        <taxon>Pseudomonadati</taxon>
        <taxon>Bacteroidota</taxon>
        <taxon>Cytophagia</taxon>
        <taxon>Cytophagales</taxon>
        <taxon>Leadbetterellaceae</taxon>
        <taxon>Lacihabitans</taxon>
    </lineage>
</organism>
<dbReference type="RefSeq" id="WP_379837871.1">
    <property type="nucleotide sequence ID" value="NZ_JBHRYQ010000001.1"/>
</dbReference>
<proteinExistence type="predicted"/>
<accession>A0ABV7YUU2</accession>
<gene>
    <name evidence="2" type="ORF">ACFOOI_10750</name>
</gene>
<feature type="transmembrane region" description="Helical" evidence="1">
    <location>
        <begin position="96"/>
        <end position="118"/>
    </location>
</feature>
<feature type="transmembrane region" description="Helical" evidence="1">
    <location>
        <begin position="124"/>
        <end position="145"/>
    </location>
</feature>
<keyword evidence="1" id="KW-1133">Transmembrane helix</keyword>
<name>A0ABV7YUU2_9BACT</name>
<protein>
    <submittedName>
        <fullName evidence="2">Uncharacterized protein</fullName>
    </submittedName>
</protein>
<comment type="caution">
    <text evidence="2">The sequence shown here is derived from an EMBL/GenBank/DDBJ whole genome shotgun (WGS) entry which is preliminary data.</text>
</comment>
<feature type="transmembrane region" description="Helical" evidence="1">
    <location>
        <begin position="14"/>
        <end position="32"/>
    </location>
</feature>
<keyword evidence="1" id="KW-0472">Membrane</keyword>
<dbReference type="Proteomes" id="UP001595616">
    <property type="component" value="Unassembled WGS sequence"/>
</dbReference>
<dbReference type="EMBL" id="JBHRYQ010000001">
    <property type="protein sequence ID" value="MFC3811134.1"/>
    <property type="molecule type" value="Genomic_DNA"/>
</dbReference>
<reference evidence="3" key="1">
    <citation type="journal article" date="2019" name="Int. J. Syst. Evol. Microbiol.">
        <title>The Global Catalogue of Microorganisms (GCM) 10K type strain sequencing project: providing services to taxonomists for standard genome sequencing and annotation.</title>
        <authorList>
            <consortium name="The Broad Institute Genomics Platform"/>
            <consortium name="The Broad Institute Genome Sequencing Center for Infectious Disease"/>
            <person name="Wu L."/>
            <person name="Ma J."/>
        </authorList>
    </citation>
    <scope>NUCLEOTIDE SEQUENCE [LARGE SCALE GENOMIC DNA]</scope>
    <source>
        <strain evidence="3">CECT 7956</strain>
    </source>
</reference>
<evidence type="ECO:0000256" key="1">
    <source>
        <dbReference type="SAM" id="Phobius"/>
    </source>
</evidence>
<keyword evidence="1" id="KW-0812">Transmembrane</keyword>